<sequence length="539" mass="59456">MTYGMQRRTLLRTAAGALAGFAAAVRPALAADADIEITPRADGDTISPHIYGHFIEHLGTVIYDGIWVGRNSKIPNVDGIRLKFVEDMKRLAVPNLRWPGGCFADGYHWRDGIGSASARPRTYNYWQASLPPGFDHTETNEFGIHEFMRLCRLTGAEPYLAANVGSGSPKEFHDWVLYCNAPVGTVSLAAERAANGDKAPFGVKWWGVGNESWGCGGAMNPGEYATLYRRFITQFPVYEPKPYLVAVGPRGHSKDMDIGWTTGFFENMLPQHRAKVDGYSLHFYTDFRNTREKVGQFDAAGWYDVIREGLRTEEVIDKHWTAMGAYDKAHHTKLIVDEWGVWYPPGEETAPNHLLSQPLTLRDALHTAVSFDVFNRHAGKIAMANVAQTINCLHSLFLAQGDRYARTPVYHVFDMYRGHMGGRLAQLNIRTPERKVPSRNGAVTLAGLSGSASTKDGRMSITLTNPSLDDAVACRIRLSAGTASEARATVLTHADKAARNTFDRPDEVKPAALPITVRGGSVEVTLPKQSVVSIELRLG</sequence>
<dbReference type="InterPro" id="IPR017853">
    <property type="entry name" value="GH"/>
</dbReference>
<evidence type="ECO:0000256" key="4">
    <source>
        <dbReference type="ARBA" id="ARBA00012670"/>
    </source>
</evidence>
<dbReference type="InterPro" id="IPR055235">
    <property type="entry name" value="ASD1_cat"/>
</dbReference>
<dbReference type="PANTHER" id="PTHR43576">
    <property type="entry name" value="ALPHA-L-ARABINOFURANOSIDASE C-RELATED"/>
    <property type="match status" value="1"/>
</dbReference>
<feature type="domain" description="Alpha-L-arabinofuranosidase C-terminal" evidence="9">
    <location>
        <begin position="337"/>
        <end position="530"/>
    </location>
</feature>
<feature type="chain" id="PRO_5032664619" description="non-reducing end alpha-L-arabinofuranosidase" evidence="8">
    <location>
        <begin position="31"/>
        <end position="539"/>
    </location>
</feature>
<dbReference type="Proteomes" id="UP000593892">
    <property type="component" value="Chromosome"/>
</dbReference>
<evidence type="ECO:0000256" key="7">
    <source>
        <dbReference type="ARBA" id="ARBA00023295"/>
    </source>
</evidence>
<evidence type="ECO:0000256" key="5">
    <source>
        <dbReference type="ARBA" id="ARBA00022801"/>
    </source>
</evidence>
<evidence type="ECO:0000256" key="6">
    <source>
        <dbReference type="ARBA" id="ARBA00023277"/>
    </source>
</evidence>
<dbReference type="InterPro" id="IPR013780">
    <property type="entry name" value="Glyco_hydro_b"/>
</dbReference>
<feature type="signal peptide" evidence="8">
    <location>
        <begin position="1"/>
        <end position="30"/>
    </location>
</feature>
<accession>A0A7S7NQV3</accession>
<dbReference type="GO" id="GO:0000272">
    <property type="term" value="P:polysaccharide catabolic process"/>
    <property type="evidence" value="ECO:0007669"/>
    <property type="project" value="TreeGrafter"/>
</dbReference>
<gene>
    <name evidence="10" type="ORF">IRI77_36125</name>
</gene>
<keyword evidence="5" id="KW-0378">Hydrolase</keyword>
<dbReference type="SUPFAM" id="SSF51445">
    <property type="entry name" value="(Trans)glycosidases"/>
    <property type="match status" value="1"/>
</dbReference>
<evidence type="ECO:0000256" key="1">
    <source>
        <dbReference type="ARBA" id="ARBA00001462"/>
    </source>
</evidence>
<dbReference type="Pfam" id="PF22848">
    <property type="entry name" value="ASD1_dom"/>
    <property type="match status" value="1"/>
</dbReference>
<keyword evidence="6" id="KW-0119">Carbohydrate metabolism</keyword>
<keyword evidence="11" id="KW-1185">Reference proteome</keyword>
<dbReference type="PROSITE" id="PS51318">
    <property type="entry name" value="TAT"/>
    <property type="match status" value="1"/>
</dbReference>
<dbReference type="GO" id="GO:0046556">
    <property type="term" value="F:alpha-L-arabinofuranosidase activity"/>
    <property type="evidence" value="ECO:0007669"/>
    <property type="project" value="UniProtKB-EC"/>
</dbReference>
<comment type="similarity">
    <text evidence="2">Belongs to the glycosyl hydrolase 51 family.</text>
</comment>
<dbReference type="Gene3D" id="3.20.20.80">
    <property type="entry name" value="Glycosidases"/>
    <property type="match status" value="1"/>
</dbReference>
<dbReference type="InterPro" id="IPR010720">
    <property type="entry name" value="Alpha-L-AF_C"/>
</dbReference>
<comment type="subunit">
    <text evidence="3">Homohexamer; trimer of dimers.</text>
</comment>
<name>A0A7S7NQV3_PALFE</name>
<dbReference type="AlphaFoldDB" id="A0A7S7NQV3"/>
<evidence type="ECO:0000256" key="8">
    <source>
        <dbReference type="SAM" id="SignalP"/>
    </source>
</evidence>
<reference evidence="10 11" key="1">
    <citation type="submission" date="2020-10" db="EMBL/GenBank/DDBJ databases">
        <title>Complete genome sequence of Paludibaculum fermentans P105T, a facultatively anaerobic acidobacterium capable of dissimilatory Fe(III) reduction.</title>
        <authorList>
            <person name="Dedysh S.N."/>
            <person name="Beletsky A.V."/>
            <person name="Kulichevskaya I.S."/>
            <person name="Mardanov A.V."/>
            <person name="Ravin N.V."/>
        </authorList>
    </citation>
    <scope>NUCLEOTIDE SEQUENCE [LARGE SCALE GENOMIC DNA]</scope>
    <source>
        <strain evidence="10 11">P105</strain>
    </source>
</reference>
<keyword evidence="7" id="KW-0326">Glycosidase</keyword>
<dbReference type="Pfam" id="PF06964">
    <property type="entry name" value="Alpha-L-AF_C"/>
    <property type="match status" value="1"/>
</dbReference>
<protein>
    <recommendedName>
        <fullName evidence="4">non-reducing end alpha-L-arabinofuranosidase</fullName>
        <ecNumber evidence="4">3.2.1.55</ecNumber>
    </recommendedName>
</protein>
<evidence type="ECO:0000256" key="2">
    <source>
        <dbReference type="ARBA" id="ARBA00007186"/>
    </source>
</evidence>
<comment type="catalytic activity">
    <reaction evidence="1">
        <text>Hydrolysis of terminal non-reducing alpha-L-arabinofuranoside residues in alpha-L-arabinosides.</text>
        <dbReference type="EC" id="3.2.1.55"/>
    </reaction>
</comment>
<keyword evidence="8" id="KW-0732">Signal</keyword>
<evidence type="ECO:0000256" key="3">
    <source>
        <dbReference type="ARBA" id="ARBA00011165"/>
    </source>
</evidence>
<dbReference type="PANTHER" id="PTHR43576:SF2">
    <property type="entry name" value="INTRACELLULAR EXO-ALPHA-L-ARABINOFURANOSIDASE 2"/>
    <property type="match status" value="1"/>
</dbReference>
<dbReference type="SUPFAM" id="SSF51011">
    <property type="entry name" value="Glycosyl hydrolase domain"/>
    <property type="match status" value="1"/>
</dbReference>
<evidence type="ECO:0000313" key="10">
    <source>
        <dbReference type="EMBL" id="QOY88107.1"/>
    </source>
</evidence>
<dbReference type="KEGG" id="pfer:IRI77_36125"/>
<organism evidence="10 11">
    <name type="scientific">Paludibaculum fermentans</name>
    <dbReference type="NCBI Taxonomy" id="1473598"/>
    <lineage>
        <taxon>Bacteria</taxon>
        <taxon>Pseudomonadati</taxon>
        <taxon>Acidobacteriota</taxon>
        <taxon>Terriglobia</taxon>
        <taxon>Bryobacterales</taxon>
        <taxon>Bryobacteraceae</taxon>
        <taxon>Paludibaculum</taxon>
    </lineage>
</organism>
<proteinExistence type="inferred from homology"/>
<evidence type="ECO:0000313" key="11">
    <source>
        <dbReference type="Proteomes" id="UP000593892"/>
    </source>
</evidence>
<dbReference type="EC" id="3.2.1.55" evidence="4"/>
<dbReference type="GO" id="GO:0046373">
    <property type="term" value="P:L-arabinose metabolic process"/>
    <property type="evidence" value="ECO:0007669"/>
    <property type="project" value="InterPro"/>
</dbReference>
<dbReference type="Gene3D" id="2.60.40.1180">
    <property type="entry name" value="Golgi alpha-mannosidase II"/>
    <property type="match status" value="1"/>
</dbReference>
<dbReference type="InterPro" id="IPR006311">
    <property type="entry name" value="TAT_signal"/>
</dbReference>
<evidence type="ECO:0000259" key="9">
    <source>
        <dbReference type="SMART" id="SM00813"/>
    </source>
</evidence>
<dbReference type="EMBL" id="CP063849">
    <property type="protein sequence ID" value="QOY88107.1"/>
    <property type="molecule type" value="Genomic_DNA"/>
</dbReference>
<dbReference type="SMART" id="SM00813">
    <property type="entry name" value="Alpha-L-AF_C"/>
    <property type="match status" value="1"/>
</dbReference>